<dbReference type="EMBL" id="SDOV01000002">
    <property type="protein sequence ID" value="KAH7644411.1"/>
    <property type="molecule type" value="Genomic_DNA"/>
</dbReference>
<accession>A0A9D4P464</accession>
<dbReference type="Proteomes" id="UP000828236">
    <property type="component" value="Unassembled WGS sequence"/>
</dbReference>
<sequence length="122" mass="14564">MMMRNRMQKFFNQHQHQQRKDNFEEKFYEFDFVEIFTVNMSSTSSESNTPRITKNGKINFEHERLKRLQNQSLKIFPPIKISMANEEQNDCEKCRQNDTGSAEADCCMLDVPIEQFIDIQSE</sequence>
<evidence type="ECO:0000313" key="1">
    <source>
        <dbReference type="EMBL" id="KAH7644411.1"/>
    </source>
</evidence>
<dbReference type="AlphaFoldDB" id="A0A9D4P464"/>
<protein>
    <submittedName>
        <fullName evidence="1">Uncharacterized protein</fullName>
    </submittedName>
</protein>
<gene>
    <name evidence="1" type="ORF">HUG17_6773</name>
</gene>
<comment type="caution">
    <text evidence="1">The sequence shown here is derived from an EMBL/GenBank/DDBJ whole genome shotgun (WGS) entry which is preliminary data.</text>
</comment>
<proteinExistence type="predicted"/>
<organism evidence="1">
    <name type="scientific">Dermatophagoides farinae</name>
    <name type="common">American house dust mite</name>
    <dbReference type="NCBI Taxonomy" id="6954"/>
    <lineage>
        <taxon>Eukaryota</taxon>
        <taxon>Metazoa</taxon>
        <taxon>Ecdysozoa</taxon>
        <taxon>Arthropoda</taxon>
        <taxon>Chelicerata</taxon>
        <taxon>Arachnida</taxon>
        <taxon>Acari</taxon>
        <taxon>Acariformes</taxon>
        <taxon>Sarcoptiformes</taxon>
        <taxon>Astigmata</taxon>
        <taxon>Psoroptidia</taxon>
        <taxon>Analgoidea</taxon>
        <taxon>Pyroglyphidae</taxon>
        <taxon>Dermatophagoidinae</taxon>
        <taxon>Dermatophagoides</taxon>
    </lineage>
</organism>
<name>A0A9D4P464_DERFA</name>
<reference evidence="1" key="2">
    <citation type="journal article" date="2021" name="World Allergy Organ. J.">
        <title>Chromosome-level assembly of Dermatophagoides farinae genome and transcriptome reveals two novel allergens Der f 37 and Der f 39.</title>
        <authorList>
            <person name="Chen J."/>
            <person name="Cai Z."/>
            <person name="Fan D."/>
            <person name="Hu J."/>
            <person name="Hou Y."/>
            <person name="He Y."/>
            <person name="Zhang Z."/>
            <person name="Zhao Z."/>
            <person name="Gao P."/>
            <person name="Hu W."/>
            <person name="Sun J."/>
            <person name="Li J."/>
            <person name="Ji K."/>
        </authorList>
    </citation>
    <scope>NUCLEOTIDE SEQUENCE</scope>
    <source>
        <strain evidence="1">JKM2019</strain>
    </source>
</reference>
<reference evidence="1" key="1">
    <citation type="submission" date="2020-06" db="EMBL/GenBank/DDBJ databases">
        <authorList>
            <person name="Ji K."/>
            <person name="Li J."/>
        </authorList>
    </citation>
    <scope>NUCLEOTIDE SEQUENCE</scope>
    <source>
        <strain evidence="1">JKM2019</strain>
        <tissue evidence="1">Whole body</tissue>
    </source>
</reference>